<evidence type="ECO:0000313" key="3">
    <source>
        <dbReference type="Proteomes" id="UP000377595"/>
    </source>
</evidence>
<protein>
    <submittedName>
        <fullName evidence="2">Uncharacterized protein</fullName>
    </submittedName>
</protein>
<keyword evidence="3" id="KW-1185">Reference proteome</keyword>
<evidence type="ECO:0000256" key="1">
    <source>
        <dbReference type="SAM" id="MobiDB-lite"/>
    </source>
</evidence>
<dbReference type="EMBL" id="BLAF01000100">
    <property type="protein sequence ID" value="GES26879.1"/>
    <property type="molecule type" value="Genomic_DNA"/>
</dbReference>
<proteinExistence type="predicted"/>
<reference evidence="2 3" key="1">
    <citation type="submission" date="2019-10" db="EMBL/GenBank/DDBJ databases">
        <title>Whole genome shotgun sequence of Acrocarpospora pleiomorpha NBRC 16267.</title>
        <authorList>
            <person name="Ichikawa N."/>
            <person name="Kimura A."/>
            <person name="Kitahashi Y."/>
            <person name="Komaki H."/>
            <person name="Oguchi A."/>
        </authorList>
    </citation>
    <scope>NUCLEOTIDE SEQUENCE [LARGE SCALE GENOMIC DNA]</scope>
    <source>
        <strain evidence="2 3">NBRC 16267</strain>
    </source>
</reference>
<comment type="caution">
    <text evidence="2">The sequence shown here is derived from an EMBL/GenBank/DDBJ whole genome shotgun (WGS) entry which is preliminary data.</text>
</comment>
<evidence type="ECO:0000313" key="2">
    <source>
        <dbReference type="EMBL" id="GES26879.1"/>
    </source>
</evidence>
<feature type="compositionally biased region" description="Basic and acidic residues" evidence="1">
    <location>
        <begin position="55"/>
        <end position="84"/>
    </location>
</feature>
<dbReference type="AlphaFoldDB" id="A0A5M3Y3G9"/>
<name>A0A5M3Y3G9_9ACTN</name>
<organism evidence="2 3">
    <name type="scientific">Acrocarpospora pleiomorpha</name>
    <dbReference type="NCBI Taxonomy" id="90975"/>
    <lineage>
        <taxon>Bacteria</taxon>
        <taxon>Bacillati</taxon>
        <taxon>Actinomycetota</taxon>
        <taxon>Actinomycetes</taxon>
        <taxon>Streptosporangiales</taxon>
        <taxon>Streptosporangiaceae</taxon>
        <taxon>Acrocarpospora</taxon>
    </lineage>
</organism>
<sequence>MAVYGASGSIVNGFLSQKEAQEVGRSACRVRAGEDACDGYAREFKGGLEVSEGGGRAHDGQRGEDGGDDQATKHGRSEEGDYCE</sequence>
<gene>
    <name evidence="2" type="ORF">Aple_097780</name>
</gene>
<feature type="region of interest" description="Disordered" evidence="1">
    <location>
        <begin position="48"/>
        <end position="84"/>
    </location>
</feature>
<dbReference type="Proteomes" id="UP000377595">
    <property type="component" value="Unassembled WGS sequence"/>
</dbReference>
<accession>A0A5M3Y3G9</accession>